<dbReference type="EMBL" id="HBIU01059665">
    <property type="protein sequence ID" value="CAE0652560.1"/>
    <property type="molecule type" value="Transcribed_RNA"/>
</dbReference>
<dbReference type="AlphaFoldDB" id="A0A7S3YIE7"/>
<sequence>MTEQEKELRRKSFTEFLVRNKAHKLNVEKKIVEIEAETRMEESFQPSVSTGSKKILARKLDNTTSFLERMEKEKLKREHNMRRRKASEGQPAECTFQPQINEYSQFLKGRSSVDMSVGDALRLETKRRLLQLRADAEKGEGLTFQPDLGASQRSNPNQSNTRSSLQLTEKPETYLDRVKREANKKKAWVESEKQKQELMNLAEHTFQPKTKDCPVYVKKIAESMAVANEVRRQQGQLDVGKPEWRFS</sequence>
<dbReference type="PANTHER" id="PTHR37028">
    <property type="entry name" value="UNNAMED PRODUCT-RELATED"/>
    <property type="match status" value="1"/>
</dbReference>
<evidence type="ECO:0000313" key="2">
    <source>
        <dbReference type="EMBL" id="CAE0652560.1"/>
    </source>
</evidence>
<dbReference type="PANTHER" id="PTHR37028:SF4">
    <property type="entry name" value="ALMS MOTIF DOMAIN-CONTAINING PROTEIN"/>
    <property type="match status" value="1"/>
</dbReference>
<gene>
    <name evidence="2" type="ORF">HAKA00212_LOCUS25840</name>
</gene>
<feature type="compositionally biased region" description="Polar residues" evidence="1">
    <location>
        <begin position="151"/>
        <end position="167"/>
    </location>
</feature>
<name>A0A7S3YIE7_HETAK</name>
<proteinExistence type="predicted"/>
<feature type="region of interest" description="Disordered" evidence="1">
    <location>
        <begin position="140"/>
        <end position="171"/>
    </location>
</feature>
<protein>
    <submittedName>
        <fullName evidence="2">Uncharacterized protein</fullName>
    </submittedName>
</protein>
<accession>A0A7S3YIE7</accession>
<reference evidence="2" key="1">
    <citation type="submission" date="2021-01" db="EMBL/GenBank/DDBJ databases">
        <authorList>
            <person name="Corre E."/>
            <person name="Pelletier E."/>
            <person name="Niang G."/>
            <person name="Scheremetjew M."/>
            <person name="Finn R."/>
            <person name="Kale V."/>
            <person name="Holt S."/>
            <person name="Cochrane G."/>
            <person name="Meng A."/>
            <person name="Brown T."/>
            <person name="Cohen L."/>
        </authorList>
    </citation>
    <scope>NUCLEOTIDE SEQUENCE</scope>
    <source>
        <strain evidence="2">CCMP3107</strain>
    </source>
</reference>
<organism evidence="2">
    <name type="scientific">Heterosigma akashiwo</name>
    <name type="common">Chromophytic alga</name>
    <name type="synonym">Heterosigma carterae</name>
    <dbReference type="NCBI Taxonomy" id="2829"/>
    <lineage>
        <taxon>Eukaryota</taxon>
        <taxon>Sar</taxon>
        <taxon>Stramenopiles</taxon>
        <taxon>Ochrophyta</taxon>
        <taxon>Raphidophyceae</taxon>
        <taxon>Chattonellales</taxon>
        <taxon>Chattonellaceae</taxon>
        <taxon>Heterosigma</taxon>
    </lineage>
</organism>
<evidence type="ECO:0000256" key="1">
    <source>
        <dbReference type="SAM" id="MobiDB-lite"/>
    </source>
</evidence>